<protein>
    <submittedName>
        <fullName evidence="1">Uncharacterized protein</fullName>
    </submittedName>
</protein>
<accession>A0A195BAF1</accession>
<proteinExistence type="predicted"/>
<evidence type="ECO:0000313" key="2">
    <source>
        <dbReference type="Proteomes" id="UP000078540"/>
    </source>
</evidence>
<dbReference type="Proteomes" id="UP000078540">
    <property type="component" value="Unassembled WGS sequence"/>
</dbReference>
<reference evidence="1 2" key="1">
    <citation type="submission" date="2015-09" db="EMBL/GenBank/DDBJ databases">
        <title>Atta colombica WGS genome.</title>
        <authorList>
            <person name="Nygaard S."/>
            <person name="Hu H."/>
            <person name="Boomsma J."/>
            <person name="Zhang G."/>
        </authorList>
    </citation>
    <scope>NUCLEOTIDE SEQUENCE [LARGE SCALE GENOMIC DNA]</scope>
    <source>
        <strain evidence="1">Treedump-2</strain>
        <tissue evidence="1">Whole body</tissue>
    </source>
</reference>
<dbReference type="EMBL" id="KQ976532">
    <property type="protein sequence ID" value="KYM81521.1"/>
    <property type="molecule type" value="Genomic_DNA"/>
</dbReference>
<name>A0A195BAF1_9HYME</name>
<keyword evidence="2" id="KW-1185">Reference proteome</keyword>
<gene>
    <name evidence="1" type="ORF">ALC53_07907</name>
</gene>
<organism evidence="1 2">
    <name type="scientific">Atta colombica</name>
    <dbReference type="NCBI Taxonomy" id="520822"/>
    <lineage>
        <taxon>Eukaryota</taxon>
        <taxon>Metazoa</taxon>
        <taxon>Ecdysozoa</taxon>
        <taxon>Arthropoda</taxon>
        <taxon>Hexapoda</taxon>
        <taxon>Insecta</taxon>
        <taxon>Pterygota</taxon>
        <taxon>Neoptera</taxon>
        <taxon>Endopterygota</taxon>
        <taxon>Hymenoptera</taxon>
        <taxon>Apocrita</taxon>
        <taxon>Aculeata</taxon>
        <taxon>Formicoidea</taxon>
        <taxon>Formicidae</taxon>
        <taxon>Myrmicinae</taxon>
        <taxon>Atta</taxon>
    </lineage>
</organism>
<evidence type="ECO:0000313" key="1">
    <source>
        <dbReference type="EMBL" id="KYM81521.1"/>
    </source>
</evidence>
<sequence>MAIFFHSRQFHLPRPFSCSQTVTNSITDGNMRPNVDKHTAPTREINGPKLGIAIATHTVKITNRMRRKYSPKLKSVSEEDRNSNHYLGGLCQHLTLRKIKRNGGPCAVAILPEAEETDGTVQQYDEEHAGVKDTRTTDEMSWCFHIILQRHYLETNYNS</sequence>
<dbReference type="AlphaFoldDB" id="A0A195BAF1"/>